<dbReference type="AlphaFoldDB" id="A0A2P5FDP9"/>
<accession>A0A2P5FDP9</accession>
<dbReference type="InParanoid" id="A0A2P5FDP9"/>
<dbReference type="Proteomes" id="UP000237000">
    <property type="component" value="Unassembled WGS sequence"/>
</dbReference>
<gene>
    <name evidence="1" type="ORF">TorRG33x02_084300</name>
</gene>
<proteinExistence type="predicted"/>
<evidence type="ECO:0000313" key="2">
    <source>
        <dbReference type="Proteomes" id="UP000237000"/>
    </source>
</evidence>
<organism evidence="1 2">
    <name type="scientific">Trema orientale</name>
    <name type="common">Charcoal tree</name>
    <name type="synonym">Celtis orientalis</name>
    <dbReference type="NCBI Taxonomy" id="63057"/>
    <lineage>
        <taxon>Eukaryota</taxon>
        <taxon>Viridiplantae</taxon>
        <taxon>Streptophyta</taxon>
        <taxon>Embryophyta</taxon>
        <taxon>Tracheophyta</taxon>
        <taxon>Spermatophyta</taxon>
        <taxon>Magnoliopsida</taxon>
        <taxon>eudicotyledons</taxon>
        <taxon>Gunneridae</taxon>
        <taxon>Pentapetalae</taxon>
        <taxon>rosids</taxon>
        <taxon>fabids</taxon>
        <taxon>Rosales</taxon>
        <taxon>Cannabaceae</taxon>
        <taxon>Trema</taxon>
    </lineage>
</organism>
<dbReference type="EMBL" id="JXTC01000042">
    <property type="protein sequence ID" value="PON95907.1"/>
    <property type="molecule type" value="Genomic_DNA"/>
</dbReference>
<evidence type="ECO:0000313" key="1">
    <source>
        <dbReference type="EMBL" id="PON95907.1"/>
    </source>
</evidence>
<reference evidence="2" key="1">
    <citation type="submission" date="2016-06" db="EMBL/GenBank/DDBJ databases">
        <title>Parallel loss of symbiosis genes in relatives of nitrogen-fixing non-legume Parasponia.</title>
        <authorList>
            <person name="Van Velzen R."/>
            <person name="Holmer R."/>
            <person name="Bu F."/>
            <person name="Rutten L."/>
            <person name="Van Zeijl A."/>
            <person name="Liu W."/>
            <person name="Santuari L."/>
            <person name="Cao Q."/>
            <person name="Sharma T."/>
            <person name="Shen D."/>
            <person name="Roswanjaya Y."/>
            <person name="Wardhani T."/>
            <person name="Kalhor M.S."/>
            <person name="Jansen J."/>
            <person name="Van den Hoogen J."/>
            <person name="Gungor B."/>
            <person name="Hartog M."/>
            <person name="Hontelez J."/>
            <person name="Verver J."/>
            <person name="Yang W.-C."/>
            <person name="Schijlen E."/>
            <person name="Repin R."/>
            <person name="Schilthuizen M."/>
            <person name="Schranz E."/>
            <person name="Heidstra R."/>
            <person name="Miyata K."/>
            <person name="Fedorova E."/>
            <person name="Kohlen W."/>
            <person name="Bisseling T."/>
            <person name="Smit S."/>
            <person name="Geurts R."/>
        </authorList>
    </citation>
    <scope>NUCLEOTIDE SEQUENCE [LARGE SCALE GENOMIC DNA]</scope>
    <source>
        <strain evidence="2">cv. RG33-2</strain>
    </source>
</reference>
<keyword evidence="2" id="KW-1185">Reference proteome</keyword>
<dbReference type="OrthoDB" id="10268405at2759"/>
<sequence>MIFPESKSRAMMELEWFSGSTHLSVLEVGVVWLFCCSWHCRMRKGAEYKFPVAIYTWFLTLSMEGLLPHMAAPAYSPVLPPLSGSVKVCHKTAPFVAFNLKKLPRKVQHCWMLRPSSRDAVPT</sequence>
<name>A0A2P5FDP9_TREOI</name>
<protein>
    <submittedName>
        <fullName evidence="1">Uncharacterized protein</fullName>
    </submittedName>
</protein>
<comment type="caution">
    <text evidence="1">The sequence shown here is derived from an EMBL/GenBank/DDBJ whole genome shotgun (WGS) entry which is preliminary data.</text>
</comment>